<proteinExistence type="predicted"/>
<accession>A0ACC1HR22</accession>
<sequence>LIGQFKAAQDLYLADPVISALDEKTRRQLRARLFLERGLAYHLYGMNRDAYEDFVRAQQASGLRWRLSGAKGKRTKFQTFDVAQLVLIAENDNENGGDAEAVKELEQEEVETMGIEEKPDALEDGTDAMSNTHHRVKVKGRPDTVMLNDDTLLENIEFTQDADRSSGDGESPVDPAKQQVLRAFDQCLLLAFCLHVKNENPAHGLTTEEMMPYVTRVLTNPNNWMVHTMALLLRSRLESDKSRTVERSALQMQTLVDQTMDYRDDDAGASERLAYFFVLCVPSRWEMERELANRFMSLGVLRSALEIFERLQMWEETVVCFQLLEQVDEARRRIQEQLDNNPDSPKLLCLLGQLDNDPALWHKAWEASGQRYSRAMRNLGAYHFRNREYAESVECYGKALKLNSLFAESWYMMGCAAMQIENWGVGMEAFQRVVQLDYENGEAWNNLASIYLRMDDKKVEAWYALREALKSKFDSWQIWSNYLITSVALGKFLTAIYAMTRIIELRADKDGARCIDLDVLRIIINAITRDQQNDAAVDRSSE</sequence>
<keyword evidence="2" id="KW-1185">Reference proteome</keyword>
<feature type="non-terminal residue" evidence="1">
    <location>
        <position position="1"/>
    </location>
</feature>
<feature type="non-terminal residue" evidence="1">
    <location>
        <position position="542"/>
    </location>
</feature>
<dbReference type="Proteomes" id="UP001145114">
    <property type="component" value="Unassembled WGS sequence"/>
</dbReference>
<organism evidence="1 2">
    <name type="scientific">Spiromyces aspiralis</name>
    <dbReference type="NCBI Taxonomy" id="68401"/>
    <lineage>
        <taxon>Eukaryota</taxon>
        <taxon>Fungi</taxon>
        <taxon>Fungi incertae sedis</taxon>
        <taxon>Zoopagomycota</taxon>
        <taxon>Kickxellomycotina</taxon>
        <taxon>Kickxellomycetes</taxon>
        <taxon>Kickxellales</taxon>
        <taxon>Kickxellaceae</taxon>
        <taxon>Spiromyces</taxon>
    </lineage>
</organism>
<evidence type="ECO:0000313" key="2">
    <source>
        <dbReference type="Proteomes" id="UP001145114"/>
    </source>
</evidence>
<comment type="caution">
    <text evidence="1">The sequence shown here is derived from an EMBL/GenBank/DDBJ whole genome shotgun (WGS) entry which is preliminary data.</text>
</comment>
<evidence type="ECO:0000313" key="1">
    <source>
        <dbReference type="EMBL" id="KAJ1677815.1"/>
    </source>
</evidence>
<protein>
    <submittedName>
        <fullName evidence="1">Uncharacterized protein</fullName>
    </submittedName>
</protein>
<gene>
    <name evidence="1" type="ORF">EV182_005374</name>
</gene>
<reference evidence="1" key="1">
    <citation type="submission" date="2022-06" db="EMBL/GenBank/DDBJ databases">
        <title>Phylogenomic reconstructions and comparative analyses of Kickxellomycotina fungi.</title>
        <authorList>
            <person name="Reynolds N.K."/>
            <person name="Stajich J.E."/>
            <person name="Barry K."/>
            <person name="Grigoriev I.V."/>
            <person name="Crous P."/>
            <person name="Smith M.E."/>
        </authorList>
    </citation>
    <scope>NUCLEOTIDE SEQUENCE</scope>
    <source>
        <strain evidence="1">RSA 2271</strain>
    </source>
</reference>
<dbReference type="EMBL" id="JAMZIH010001893">
    <property type="protein sequence ID" value="KAJ1677815.1"/>
    <property type="molecule type" value="Genomic_DNA"/>
</dbReference>
<name>A0ACC1HR22_9FUNG</name>